<evidence type="ECO:0000313" key="2">
    <source>
        <dbReference type="Proteomes" id="UP001233999"/>
    </source>
</evidence>
<evidence type="ECO:0000313" key="1">
    <source>
        <dbReference type="EMBL" id="KAJ9591289.1"/>
    </source>
</evidence>
<keyword evidence="2" id="KW-1185">Reference proteome</keyword>
<feature type="non-terminal residue" evidence="1">
    <location>
        <position position="51"/>
    </location>
</feature>
<dbReference type="Proteomes" id="UP001233999">
    <property type="component" value="Unassembled WGS sequence"/>
</dbReference>
<sequence length="51" mass="6138">NEPPFWYLSEFFVRHITELNESREGIKCVIRMPTWNMPNDMPKRASPKMNV</sequence>
<accession>A0AAD8A2F3</accession>
<feature type="non-terminal residue" evidence="1">
    <location>
        <position position="1"/>
    </location>
</feature>
<reference evidence="1" key="2">
    <citation type="submission" date="2023-05" db="EMBL/GenBank/DDBJ databases">
        <authorList>
            <person name="Fouks B."/>
        </authorList>
    </citation>
    <scope>NUCLEOTIDE SEQUENCE</scope>
    <source>
        <strain evidence="1">Stay&amp;Tobe</strain>
        <tissue evidence="1">Testes</tissue>
    </source>
</reference>
<protein>
    <submittedName>
        <fullName evidence="1">Uncharacterized protein</fullName>
    </submittedName>
</protein>
<reference evidence="1" key="1">
    <citation type="journal article" date="2023" name="IScience">
        <title>Live-bearing cockroach genome reveals convergent evolutionary mechanisms linked to viviparity in insects and beyond.</title>
        <authorList>
            <person name="Fouks B."/>
            <person name="Harrison M.C."/>
            <person name="Mikhailova A.A."/>
            <person name="Marchal E."/>
            <person name="English S."/>
            <person name="Carruthers M."/>
            <person name="Jennings E.C."/>
            <person name="Chiamaka E.L."/>
            <person name="Frigard R.A."/>
            <person name="Pippel M."/>
            <person name="Attardo G.M."/>
            <person name="Benoit J.B."/>
            <person name="Bornberg-Bauer E."/>
            <person name="Tobe S.S."/>
        </authorList>
    </citation>
    <scope>NUCLEOTIDE SEQUENCE</scope>
    <source>
        <strain evidence="1">Stay&amp;Tobe</strain>
    </source>
</reference>
<gene>
    <name evidence="1" type="ORF">L9F63_002163</name>
</gene>
<name>A0AAD8A2F3_DIPPU</name>
<proteinExistence type="predicted"/>
<dbReference type="AlphaFoldDB" id="A0AAD8A2F3"/>
<organism evidence="1 2">
    <name type="scientific">Diploptera punctata</name>
    <name type="common">Pacific beetle cockroach</name>
    <dbReference type="NCBI Taxonomy" id="6984"/>
    <lineage>
        <taxon>Eukaryota</taxon>
        <taxon>Metazoa</taxon>
        <taxon>Ecdysozoa</taxon>
        <taxon>Arthropoda</taxon>
        <taxon>Hexapoda</taxon>
        <taxon>Insecta</taxon>
        <taxon>Pterygota</taxon>
        <taxon>Neoptera</taxon>
        <taxon>Polyneoptera</taxon>
        <taxon>Dictyoptera</taxon>
        <taxon>Blattodea</taxon>
        <taxon>Blaberoidea</taxon>
        <taxon>Blaberidae</taxon>
        <taxon>Diplopterinae</taxon>
        <taxon>Diploptera</taxon>
    </lineage>
</organism>
<comment type="caution">
    <text evidence="1">The sequence shown here is derived from an EMBL/GenBank/DDBJ whole genome shotgun (WGS) entry which is preliminary data.</text>
</comment>
<dbReference type="EMBL" id="JASPKZ010003876">
    <property type="protein sequence ID" value="KAJ9591289.1"/>
    <property type="molecule type" value="Genomic_DNA"/>
</dbReference>